<dbReference type="KEGG" id="cfl:Cfla_1111"/>
<feature type="region of interest" description="Disordered" evidence="1">
    <location>
        <begin position="202"/>
        <end position="226"/>
    </location>
</feature>
<reference evidence="3 4" key="1">
    <citation type="journal article" date="2010" name="Stand. Genomic Sci.">
        <title>Complete genome sequence of Cellulomonas flavigena type strain (134).</title>
        <authorList>
            <person name="Abt B."/>
            <person name="Foster B."/>
            <person name="Lapidus A."/>
            <person name="Clum A."/>
            <person name="Sun H."/>
            <person name="Pukall R."/>
            <person name="Lucas S."/>
            <person name="Glavina Del Rio T."/>
            <person name="Nolan M."/>
            <person name="Tice H."/>
            <person name="Cheng J.F."/>
            <person name="Pitluck S."/>
            <person name="Liolios K."/>
            <person name="Ivanova N."/>
            <person name="Mavromatis K."/>
            <person name="Ovchinnikova G."/>
            <person name="Pati A."/>
            <person name="Goodwin L."/>
            <person name="Chen A."/>
            <person name="Palaniappan K."/>
            <person name="Land M."/>
            <person name="Hauser L."/>
            <person name="Chang Y.J."/>
            <person name="Jeffries C.D."/>
            <person name="Rohde M."/>
            <person name="Goker M."/>
            <person name="Woyke T."/>
            <person name="Bristow J."/>
            <person name="Eisen J.A."/>
            <person name="Markowitz V."/>
            <person name="Hugenholtz P."/>
            <person name="Kyrpides N.C."/>
            <person name="Klenk H.P."/>
        </authorList>
    </citation>
    <scope>NUCLEOTIDE SEQUENCE [LARGE SCALE GENOMIC DNA]</scope>
    <source>
        <strain evidence="4">ATCC 482 / DSM 20109 / BCRC 11376 / JCM 18109 / NBRC 3775 / NCIMB 8073 / NRS 134</strain>
    </source>
</reference>
<evidence type="ECO:0000256" key="1">
    <source>
        <dbReference type="SAM" id="MobiDB-lite"/>
    </source>
</evidence>
<keyword evidence="2" id="KW-0472">Membrane</keyword>
<dbReference type="Proteomes" id="UP000000849">
    <property type="component" value="Chromosome"/>
</dbReference>
<protein>
    <submittedName>
        <fullName evidence="3">Uncharacterized protein</fullName>
    </submittedName>
</protein>
<proteinExistence type="predicted"/>
<dbReference type="STRING" id="446466.Cfla_1111"/>
<evidence type="ECO:0000256" key="2">
    <source>
        <dbReference type="SAM" id="Phobius"/>
    </source>
</evidence>
<feature type="transmembrane region" description="Helical" evidence="2">
    <location>
        <begin position="36"/>
        <end position="59"/>
    </location>
</feature>
<dbReference type="EMBL" id="CP001964">
    <property type="protein sequence ID" value="ADG74015.1"/>
    <property type="molecule type" value="Genomic_DNA"/>
</dbReference>
<evidence type="ECO:0000313" key="4">
    <source>
        <dbReference type="Proteomes" id="UP000000849"/>
    </source>
</evidence>
<dbReference type="AlphaFoldDB" id="D5ULH3"/>
<evidence type="ECO:0000313" key="3">
    <source>
        <dbReference type="EMBL" id="ADG74015.1"/>
    </source>
</evidence>
<organism evidence="3 4">
    <name type="scientific">Cellulomonas flavigena (strain ATCC 482 / DSM 20109 / BCRC 11376 / JCM 18109 / NBRC 3775 / NCIMB 8073 / NRS 134)</name>
    <dbReference type="NCBI Taxonomy" id="446466"/>
    <lineage>
        <taxon>Bacteria</taxon>
        <taxon>Bacillati</taxon>
        <taxon>Actinomycetota</taxon>
        <taxon>Actinomycetes</taxon>
        <taxon>Micrococcales</taxon>
        <taxon>Cellulomonadaceae</taxon>
        <taxon>Cellulomonas</taxon>
    </lineage>
</organism>
<feature type="compositionally biased region" description="Low complexity" evidence="1">
    <location>
        <begin position="10"/>
        <end position="23"/>
    </location>
</feature>
<gene>
    <name evidence="3" type="ordered locus">Cfla_1111</name>
</gene>
<dbReference type="OrthoDB" id="4823735at2"/>
<keyword evidence="2" id="KW-1133">Transmembrane helix</keyword>
<name>D5ULH3_CELFN</name>
<keyword evidence="4" id="KW-1185">Reference proteome</keyword>
<feature type="region of interest" description="Disordered" evidence="1">
    <location>
        <begin position="1"/>
        <end position="24"/>
    </location>
</feature>
<keyword evidence="2" id="KW-0812">Transmembrane</keyword>
<dbReference type="RefSeq" id="WP_013116349.1">
    <property type="nucleotide sequence ID" value="NC_014151.1"/>
</dbReference>
<dbReference type="eggNOG" id="ENOG502ZCP6">
    <property type="taxonomic scope" value="Bacteria"/>
</dbReference>
<dbReference type="HOGENOM" id="CLU_1222966_0_0_11"/>
<sequence length="226" mass="23108">MSGTTAGELPGAAAPGGPDGPAAARRHRLRLPDRRTLGAGVGVLAALAVGHVVVTAFPVSDRVQASFLRPAEVGEPVELRYARLTAGTPAGSTVLAPQGGTLLATPGVWLTVPLTIEVVGQPRALGFAELRGGDGRTYAVFTGGRSVFLPGTAQPGVPRHATVQVEVPPAAVPGAHLRIGLDGRDQRHDDVADIDLGLTQADADAWADDDTPLVVQAPTDGPQERS</sequence>
<accession>D5ULH3</accession>